<evidence type="ECO:0000256" key="1">
    <source>
        <dbReference type="SAM" id="MobiDB-lite"/>
    </source>
</evidence>
<keyword evidence="3" id="KW-1185">Reference proteome</keyword>
<dbReference type="EnsemblPlants" id="AET2Gv20788300.3">
    <property type="protein sequence ID" value="AET2Gv20788300.3"/>
    <property type="gene ID" value="AET2Gv20788300"/>
</dbReference>
<reference evidence="2" key="5">
    <citation type="journal article" date="2021" name="G3 (Bethesda)">
        <title>Aegilops tauschii genome assembly Aet v5.0 features greater sequence contiguity and improved annotation.</title>
        <authorList>
            <person name="Wang L."/>
            <person name="Zhu T."/>
            <person name="Rodriguez J.C."/>
            <person name="Deal K.R."/>
            <person name="Dubcovsky J."/>
            <person name="McGuire P.E."/>
            <person name="Lux T."/>
            <person name="Spannagl M."/>
            <person name="Mayer K.F.X."/>
            <person name="Baldrich P."/>
            <person name="Meyers B.C."/>
            <person name="Huo N."/>
            <person name="Gu Y.Q."/>
            <person name="Zhou H."/>
            <person name="Devos K.M."/>
            <person name="Bennetzen J.L."/>
            <person name="Unver T."/>
            <person name="Budak H."/>
            <person name="Gulick P.J."/>
            <person name="Galiba G."/>
            <person name="Kalapos B."/>
            <person name="Nelson D.R."/>
            <person name="Li P."/>
            <person name="You F.M."/>
            <person name="Luo M.C."/>
            <person name="Dvorak J."/>
        </authorList>
    </citation>
    <scope>NUCLEOTIDE SEQUENCE [LARGE SCALE GENOMIC DNA]</scope>
    <source>
        <strain evidence="2">cv. AL8/78</strain>
    </source>
</reference>
<dbReference type="AlphaFoldDB" id="A0A453CAK4"/>
<feature type="compositionally biased region" description="Basic residues" evidence="1">
    <location>
        <begin position="34"/>
        <end position="46"/>
    </location>
</feature>
<protein>
    <submittedName>
        <fullName evidence="2">Uncharacterized protein</fullName>
    </submittedName>
</protein>
<reference evidence="3" key="1">
    <citation type="journal article" date="2014" name="Science">
        <title>Ancient hybridizations among the ancestral genomes of bread wheat.</title>
        <authorList>
            <consortium name="International Wheat Genome Sequencing Consortium,"/>
            <person name="Marcussen T."/>
            <person name="Sandve S.R."/>
            <person name="Heier L."/>
            <person name="Spannagl M."/>
            <person name="Pfeifer M."/>
            <person name="Jakobsen K.S."/>
            <person name="Wulff B.B."/>
            <person name="Steuernagel B."/>
            <person name="Mayer K.F."/>
            <person name="Olsen O.A."/>
        </authorList>
    </citation>
    <scope>NUCLEOTIDE SEQUENCE [LARGE SCALE GENOMIC DNA]</scope>
    <source>
        <strain evidence="3">cv. AL8/78</strain>
    </source>
</reference>
<evidence type="ECO:0000313" key="3">
    <source>
        <dbReference type="Proteomes" id="UP000015105"/>
    </source>
</evidence>
<feature type="region of interest" description="Disordered" evidence="1">
    <location>
        <begin position="1"/>
        <end position="70"/>
    </location>
</feature>
<dbReference type="Proteomes" id="UP000015105">
    <property type="component" value="Chromosome 2D"/>
</dbReference>
<evidence type="ECO:0000313" key="2">
    <source>
        <dbReference type="EnsemblPlants" id="AET2Gv20788300.3"/>
    </source>
</evidence>
<sequence>TTARPQFPARRASSFTGLSLPPTPRPSLHDISHLRSRLKRKSGRSGHRLDLQHHHSTSPPPRSTCCRRPS</sequence>
<accession>A0A453CAK4</accession>
<name>A0A453CAK4_AEGTS</name>
<reference evidence="2" key="3">
    <citation type="journal article" date="2017" name="Nature">
        <title>Genome sequence of the progenitor of the wheat D genome Aegilops tauschii.</title>
        <authorList>
            <person name="Luo M.C."/>
            <person name="Gu Y.Q."/>
            <person name="Puiu D."/>
            <person name="Wang H."/>
            <person name="Twardziok S.O."/>
            <person name="Deal K.R."/>
            <person name="Huo N."/>
            <person name="Zhu T."/>
            <person name="Wang L."/>
            <person name="Wang Y."/>
            <person name="McGuire P.E."/>
            <person name="Liu S."/>
            <person name="Long H."/>
            <person name="Ramasamy R.K."/>
            <person name="Rodriguez J.C."/>
            <person name="Van S.L."/>
            <person name="Yuan L."/>
            <person name="Wang Z."/>
            <person name="Xia Z."/>
            <person name="Xiao L."/>
            <person name="Anderson O.D."/>
            <person name="Ouyang S."/>
            <person name="Liang Y."/>
            <person name="Zimin A.V."/>
            <person name="Pertea G."/>
            <person name="Qi P."/>
            <person name="Bennetzen J.L."/>
            <person name="Dai X."/>
            <person name="Dawson M.W."/>
            <person name="Muller H.G."/>
            <person name="Kugler K."/>
            <person name="Rivarola-Duarte L."/>
            <person name="Spannagl M."/>
            <person name="Mayer K.F.X."/>
            <person name="Lu F.H."/>
            <person name="Bevan M.W."/>
            <person name="Leroy P."/>
            <person name="Li P."/>
            <person name="You F.M."/>
            <person name="Sun Q."/>
            <person name="Liu Z."/>
            <person name="Lyons E."/>
            <person name="Wicker T."/>
            <person name="Salzberg S.L."/>
            <person name="Devos K.M."/>
            <person name="Dvorak J."/>
        </authorList>
    </citation>
    <scope>NUCLEOTIDE SEQUENCE [LARGE SCALE GENOMIC DNA]</scope>
    <source>
        <strain evidence="2">cv. AL8/78</strain>
    </source>
</reference>
<reference evidence="2" key="4">
    <citation type="submission" date="2019-03" db="UniProtKB">
        <authorList>
            <consortium name="EnsemblPlants"/>
        </authorList>
    </citation>
    <scope>IDENTIFICATION</scope>
</reference>
<organism evidence="2 3">
    <name type="scientific">Aegilops tauschii subsp. strangulata</name>
    <name type="common">Goatgrass</name>
    <dbReference type="NCBI Taxonomy" id="200361"/>
    <lineage>
        <taxon>Eukaryota</taxon>
        <taxon>Viridiplantae</taxon>
        <taxon>Streptophyta</taxon>
        <taxon>Embryophyta</taxon>
        <taxon>Tracheophyta</taxon>
        <taxon>Spermatophyta</taxon>
        <taxon>Magnoliopsida</taxon>
        <taxon>Liliopsida</taxon>
        <taxon>Poales</taxon>
        <taxon>Poaceae</taxon>
        <taxon>BOP clade</taxon>
        <taxon>Pooideae</taxon>
        <taxon>Triticodae</taxon>
        <taxon>Triticeae</taxon>
        <taxon>Triticinae</taxon>
        <taxon>Aegilops</taxon>
    </lineage>
</organism>
<proteinExistence type="predicted"/>
<reference evidence="3" key="2">
    <citation type="journal article" date="2017" name="Nat. Plants">
        <title>The Aegilops tauschii genome reveals multiple impacts of transposons.</title>
        <authorList>
            <person name="Zhao G."/>
            <person name="Zou C."/>
            <person name="Li K."/>
            <person name="Wang K."/>
            <person name="Li T."/>
            <person name="Gao L."/>
            <person name="Zhang X."/>
            <person name="Wang H."/>
            <person name="Yang Z."/>
            <person name="Liu X."/>
            <person name="Jiang W."/>
            <person name="Mao L."/>
            <person name="Kong X."/>
            <person name="Jiao Y."/>
            <person name="Jia J."/>
        </authorList>
    </citation>
    <scope>NUCLEOTIDE SEQUENCE [LARGE SCALE GENOMIC DNA]</scope>
    <source>
        <strain evidence="3">cv. AL8/78</strain>
    </source>
</reference>
<dbReference type="Gramene" id="AET2Gv20788300.3">
    <property type="protein sequence ID" value="AET2Gv20788300.3"/>
    <property type="gene ID" value="AET2Gv20788300"/>
</dbReference>